<dbReference type="EMBL" id="JASJOT010000031">
    <property type="protein sequence ID" value="MDJ1497292.1"/>
    <property type="molecule type" value="Genomic_DNA"/>
</dbReference>
<dbReference type="Pfam" id="PF01833">
    <property type="entry name" value="TIG"/>
    <property type="match status" value="1"/>
</dbReference>
<keyword evidence="7" id="KW-1185">Reference proteome</keyword>
<dbReference type="Proteomes" id="UP001228581">
    <property type="component" value="Unassembled WGS sequence"/>
</dbReference>
<evidence type="ECO:0000313" key="6">
    <source>
        <dbReference type="EMBL" id="MDJ1497292.1"/>
    </source>
</evidence>
<evidence type="ECO:0000256" key="1">
    <source>
        <dbReference type="ARBA" id="ARBA00022737"/>
    </source>
</evidence>
<dbReference type="Gene3D" id="2.120.10.30">
    <property type="entry name" value="TolB, C-terminal domain"/>
    <property type="match status" value="4"/>
</dbReference>
<feature type="repeat" description="NHL" evidence="2">
    <location>
        <begin position="210"/>
        <end position="250"/>
    </location>
</feature>
<dbReference type="InterPro" id="IPR001258">
    <property type="entry name" value="NHL_repeat"/>
</dbReference>
<dbReference type="SUPFAM" id="SSF81296">
    <property type="entry name" value="E set domains"/>
    <property type="match status" value="1"/>
</dbReference>
<dbReference type="RefSeq" id="WP_314002766.1">
    <property type="nucleotide sequence ID" value="NZ_JASJOR010000009.1"/>
</dbReference>
<evidence type="ECO:0000259" key="4">
    <source>
        <dbReference type="Pfam" id="PF18962"/>
    </source>
</evidence>
<feature type="domain" description="Secretion system C-terminal sorting" evidence="4">
    <location>
        <begin position="1174"/>
        <end position="1248"/>
    </location>
</feature>
<evidence type="ECO:0000256" key="2">
    <source>
        <dbReference type="PROSITE-ProRule" id="PRU00504"/>
    </source>
</evidence>
<dbReference type="PANTHER" id="PTHR24104">
    <property type="entry name" value="E3 UBIQUITIN-PROTEIN LIGASE NHLRC1-RELATED"/>
    <property type="match status" value="1"/>
</dbReference>
<dbReference type="SUPFAM" id="SSF63825">
    <property type="entry name" value="YWTD domain"/>
    <property type="match status" value="1"/>
</dbReference>
<reference evidence="6 7" key="1">
    <citation type="submission" date="2023-05" db="EMBL/GenBank/DDBJ databases">
        <authorList>
            <person name="Zhang X."/>
        </authorList>
    </citation>
    <scope>NUCLEOTIDE SEQUENCE [LARGE SCALE GENOMIC DNA]</scope>
    <source>
        <strain evidence="6 7">DM2B3-1</strain>
    </source>
</reference>
<feature type="domain" description="IPT/TIG" evidence="3">
    <location>
        <begin position="1079"/>
        <end position="1156"/>
    </location>
</feature>
<dbReference type="InterPro" id="IPR002909">
    <property type="entry name" value="IPT_dom"/>
</dbReference>
<dbReference type="Pfam" id="PF24595">
    <property type="entry name" value="DUF7619"/>
    <property type="match status" value="1"/>
</dbReference>
<dbReference type="CDD" id="cd05819">
    <property type="entry name" value="NHL"/>
    <property type="match status" value="1"/>
</dbReference>
<feature type="repeat" description="NHL" evidence="2">
    <location>
        <begin position="399"/>
        <end position="440"/>
    </location>
</feature>
<comment type="caution">
    <text evidence="6">The sequence shown here is derived from an EMBL/GenBank/DDBJ whole genome shotgun (WGS) entry which is preliminary data.</text>
</comment>
<sequence>MQKTLQIILLLILFFFLSPYLWAQEYTFKTNIGQVLIYKARDITIDTKGNVYVVNDDRAVVKLDSMGNFISFIGNYAMPSARHENYITADKNGNLWVSEGYGGRIAKYDPKGNLLLRFFVDEVGGSASSQGISIDSQENIWVIDQNDYCVRKFDKNGLLLLRFGSYGISKGEFKTPLALVADNEDNIWVADGGNYRIQKFNSTGAFLGAFGMEGSGKGQFNYPRDIVCDKQGNILISDYRNNRIQKIDKKGNFIQVFGTFGYSYGKLANPNMLTIDNQGVIWIQDAQFSSAKSRIQRFDSNGNFLSGFPYSKEENTPLNFPKRLTSDSQGNTWIVDTGNSTLLKFDKDGSLLLKVGSYGSDNDQFQNPEGITIDREDNIWVIDSPNSLIKKFDKNGNFLFSFGSIGQNNGQLSYPHSISLDQHNNIWVADENAIQKFDKNGNFLLRRISYGNNNQKFYRPTDITTDRKDNVLVLERGSTDILKFDRDGNFLLKISSYGSANTTFASNKDITVDSEDNIWVAEKDYQHIIKLNADGKFLMKFIPSIKPEYIHIDKTGDVYLSNSLLGVMVYTKDHDAFIHGIVYADENQNCKFDGSDKPISDIILKTEPGNYYGKTDSGGNYWIKVPIGSYTVNQALKTNNILLQPVCQTNNASTTVTLIKEREQIFDINFANTAIKIPYLDITVSSNRRRRCSTNTTLIRYSNTGYADAHNVKVFVKMPLYISLKSANAPYTIDTDSNYVFTIGTLSANQTGVITIIDSVACVAKARGLTACTKTWIIPANSYTLSENSNWDNSDISLRGKCIENGRVQLVIKNMGQSMTDSAQFRILLNTQLSFYRNYRLAQGDSLVLKIPANGKTIRLEADQRPGHPQKYQTNLTIEGCIASVSDIISTGFVNALPQDDSEAEVNTDCQIIVDSYDPNDKQVSPSGITSEHYTPTTSELKYVVRFQNTGTDYAYNVVIVDTLSENLDISTLRMGSVSHAYTLKVSGKGHPVLTWTFNDINLPDSTRDQAGSNGFIQFLIKPKTGLSEKARIENFADIFFDYNDPVRTNTTTNVLYDIPPIIAEENKLNEKGLLFLIPTISNFTPEQAQVGEQLTVTGTNYQAVITDNTVKINGITATVVSANEMQLIVTVPQGVTAGKVSVTTPGGTATSETDFVMKPTASEQPQWSRPIVISPNPTEGRFTIDFSKTGVQIQAIEIYNHLGQQISSQTVSKVTARKEVDLSDTGTGIYLVVFKTDKGNATRKLIVK</sequence>
<dbReference type="PANTHER" id="PTHR24104:SF25">
    <property type="entry name" value="PROTEIN LIN-41"/>
    <property type="match status" value="1"/>
</dbReference>
<accession>A0ABT7CU79</accession>
<dbReference type="Gene3D" id="2.60.40.10">
    <property type="entry name" value="Immunoglobulins"/>
    <property type="match status" value="1"/>
</dbReference>
<feature type="repeat" description="NHL" evidence="2">
    <location>
        <begin position="352"/>
        <end position="395"/>
    </location>
</feature>
<dbReference type="InterPro" id="IPR014756">
    <property type="entry name" value="Ig_E-set"/>
</dbReference>
<protein>
    <submittedName>
        <fullName evidence="6">T9SS type A sorting domain-containing protein</fullName>
    </submittedName>
</protein>
<dbReference type="InterPro" id="IPR055353">
    <property type="entry name" value="DUF7619"/>
</dbReference>
<feature type="repeat" description="NHL" evidence="2">
    <location>
        <begin position="160"/>
        <end position="203"/>
    </location>
</feature>
<keyword evidence="1" id="KW-0677">Repeat</keyword>
<organism evidence="6 7">
    <name type="scientific">Xanthocytophaga flava</name>
    <dbReference type="NCBI Taxonomy" id="3048013"/>
    <lineage>
        <taxon>Bacteria</taxon>
        <taxon>Pseudomonadati</taxon>
        <taxon>Bacteroidota</taxon>
        <taxon>Cytophagia</taxon>
        <taxon>Cytophagales</taxon>
        <taxon>Rhodocytophagaceae</taxon>
        <taxon>Xanthocytophaga</taxon>
    </lineage>
</organism>
<dbReference type="InterPro" id="IPR026444">
    <property type="entry name" value="Secre_tail"/>
</dbReference>
<dbReference type="InterPro" id="IPR013783">
    <property type="entry name" value="Ig-like_fold"/>
</dbReference>
<dbReference type="Pfam" id="PF01436">
    <property type="entry name" value="NHL"/>
    <property type="match status" value="2"/>
</dbReference>
<name>A0ABT7CU79_9BACT</name>
<proteinExistence type="predicted"/>
<dbReference type="SUPFAM" id="SSF63829">
    <property type="entry name" value="Calcium-dependent phosphotriesterase"/>
    <property type="match status" value="2"/>
</dbReference>
<dbReference type="InterPro" id="IPR050952">
    <property type="entry name" value="TRIM-NHL_E3_ligases"/>
</dbReference>
<evidence type="ECO:0000259" key="5">
    <source>
        <dbReference type="Pfam" id="PF24595"/>
    </source>
</evidence>
<dbReference type="InterPro" id="IPR011042">
    <property type="entry name" value="6-blade_b-propeller_TolB-like"/>
</dbReference>
<dbReference type="Pfam" id="PF18962">
    <property type="entry name" value="Por_Secre_tail"/>
    <property type="match status" value="1"/>
</dbReference>
<gene>
    <name evidence="6" type="ORF">QNI19_30420</name>
</gene>
<dbReference type="NCBIfam" id="TIGR04183">
    <property type="entry name" value="Por_Secre_tail"/>
    <property type="match status" value="1"/>
</dbReference>
<evidence type="ECO:0000259" key="3">
    <source>
        <dbReference type="Pfam" id="PF01833"/>
    </source>
</evidence>
<evidence type="ECO:0000313" key="7">
    <source>
        <dbReference type="Proteomes" id="UP001228581"/>
    </source>
</evidence>
<dbReference type="PROSITE" id="PS51125">
    <property type="entry name" value="NHL"/>
    <property type="match status" value="4"/>
</dbReference>
<feature type="domain" description="DUF7619" evidence="5">
    <location>
        <begin position="918"/>
        <end position="1054"/>
    </location>
</feature>